<name>A0A0N4WBT5_HAEPC</name>
<dbReference type="WBParaSite" id="HPLM_0000792801-mRNA-1">
    <property type="protein sequence ID" value="HPLM_0000792801-mRNA-1"/>
    <property type="gene ID" value="HPLM_0000792801"/>
</dbReference>
<dbReference type="EMBL" id="UZAF01016750">
    <property type="protein sequence ID" value="VDO33344.1"/>
    <property type="molecule type" value="Genomic_DNA"/>
</dbReference>
<dbReference type="AlphaFoldDB" id="A0A0N4WBT5"/>
<proteinExistence type="predicted"/>
<evidence type="ECO:0000313" key="1">
    <source>
        <dbReference type="EMBL" id="VDO33344.1"/>
    </source>
</evidence>
<dbReference type="Proteomes" id="UP000268014">
    <property type="component" value="Unassembled WGS sequence"/>
</dbReference>
<organism evidence="3">
    <name type="scientific">Haemonchus placei</name>
    <name type="common">Barber's pole worm</name>
    <dbReference type="NCBI Taxonomy" id="6290"/>
    <lineage>
        <taxon>Eukaryota</taxon>
        <taxon>Metazoa</taxon>
        <taxon>Ecdysozoa</taxon>
        <taxon>Nematoda</taxon>
        <taxon>Chromadorea</taxon>
        <taxon>Rhabditida</taxon>
        <taxon>Rhabditina</taxon>
        <taxon>Rhabditomorpha</taxon>
        <taxon>Strongyloidea</taxon>
        <taxon>Trichostrongylidae</taxon>
        <taxon>Haemonchus</taxon>
    </lineage>
</organism>
<gene>
    <name evidence="1" type="ORF">HPLM_LOCUS7920</name>
</gene>
<evidence type="ECO:0000313" key="3">
    <source>
        <dbReference type="WBParaSite" id="HPLM_0000792801-mRNA-1"/>
    </source>
</evidence>
<evidence type="ECO:0000313" key="2">
    <source>
        <dbReference type="Proteomes" id="UP000268014"/>
    </source>
</evidence>
<protein>
    <submittedName>
        <fullName evidence="1 3">Uncharacterized protein</fullName>
    </submittedName>
</protein>
<reference evidence="3" key="1">
    <citation type="submission" date="2017-02" db="UniProtKB">
        <authorList>
            <consortium name="WormBaseParasite"/>
        </authorList>
    </citation>
    <scope>IDENTIFICATION</scope>
</reference>
<accession>A0A0N4WBT5</accession>
<keyword evidence="2" id="KW-1185">Reference proteome</keyword>
<reference evidence="1 2" key="2">
    <citation type="submission" date="2018-11" db="EMBL/GenBank/DDBJ databases">
        <authorList>
            <consortium name="Pathogen Informatics"/>
        </authorList>
    </citation>
    <scope>NUCLEOTIDE SEQUENCE [LARGE SCALE GENOMIC DNA]</scope>
    <source>
        <strain evidence="1 2">MHpl1</strain>
    </source>
</reference>
<sequence>MNGDIEDHQNAYRRLDDSSCSTLKLLQYKDVKNTRKETTKLRVYVLDRSLQNSAYAFDKYSLHQRLGVSGVSCNGLNTIKRLRLFDADPRKVISTKKK</sequence>